<reference evidence="1" key="1">
    <citation type="submission" date="2020-10" db="EMBL/GenBank/DDBJ databases">
        <authorList>
            <person name="Castelo-Branco R."/>
            <person name="Eusebio N."/>
            <person name="Adriana R."/>
            <person name="Vieira A."/>
            <person name="Brugerolle De Fraissinette N."/>
            <person name="Rezende De Castro R."/>
            <person name="Schneider M.P."/>
            <person name="Vasconcelos V."/>
            <person name="Leao P.N."/>
        </authorList>
    </citation>
    <scope>NUCLEOTIDE SEQUENCE</scope>
    <source>
        <strain evidence="1">LEGE 07157</strain>
    </source>
</reference>
<sequence>MELEEQYQELTTFLIAEFADREGDIEDELEETHVIVNQFIDEAFKQYDFAPLMDEMENLLHHDPFPIKYLTKTANMYFEDTQEAKEWLREVINIFKKNQSS</sequence>
<evidence type="ECO:0008006" key="3">
    <source>
        <dbReference type="Google" id="ProtNLM"/>
    </source>
</evidence>
<proteinExistence type="predicted"/>
<dbReference type="AlphaFoldDB" id="A0A8J7JC61"/>
<dbReference type="RefSeq" id="WP_194030314.1">
    <property type="nucleotide sequence ID" value="NZ_JADEWZ010000022.1"/>
</dbReference>
<dbReference type="EMBL" id="JADEWZ010000022">
    <property type="protein sequence ID" value="MBE9117225.1"/>
    <property type="molecule type" value="Genomic_DNA"/>
</dbReference>
<organism evidence="1 2">
    <name type="scientific">Lusitaniella coriacea LEGE 07157</name>
    <dbReference type="NCBI Taxonomy" id="945747"/>
    <lineage>
        <taxon>Bacteria</taxon>
        <taxon>Bacillati</taxon>
        <taxon>Cyanobacteriota</taxon>
        <taxon>Cyanophyceae</taxon>
        <taxon>Spirulinales</taxon>
        <taxon>Lusitaniellaceae</taxon>
        <taxon>Lusitaniella</taxon>
    </lineage>
</organism>
<evidence type="ECO:0000313" key="1">
    <source>
        <dbReference type="EMBL" id="MBE9117225.1"/>
    </source>
</evidence>
<name>A0A8J7JC61_9CYAN</name>
<dbReference type="Proteomes" id="UP000654482">
    <property type="component" value="Unassembled WGS sequence"/>
</dbReference>
<accession>A0A8J7JC61</accession>
<protein>
    <recommendedName>
        <fullName evidence="3">CdiI immunity protein domain-containing protein</fullName>
    </recommendedName>
</protein>
<keyword evidence="2" id="KW-1185">Reference proteome</keyword>
<evidence type="ECO:0000313" key="2">
    <source>
        <dbReference type="Proteomes" id="UP000654482"/>
    </source>
</evidence>
<gene>
    <name evidence="1" type="ORF">IQ249_15095</name>
</gene>
<comment type="caution">
    <text evidence="1">The sequence shown here is derived from an EMBL/GenBank/DDBJ whole genome shotgun (WGS) entry which is preliminary data.</text>
</comment>